<protein>
    <submittedName>
        <fullName evidence="2">Uncharacterized protein</fullName>
    </submittedName>
</protein>
<feature type="compositionally biased region" description="Basic and acidic residues" evidence="1">
    <location>
        <begin position="18"/>
        <end position="29"/>
    </location>
</feature>
<evidence type="ECO:0000313" key="3">
    <source>
        <dbReference type="Proteomes" id="UP001501175"/>
    </source>
</evidence>
<gene>
    <name evidence="2" type="ORF">GCM10023189_19070</name>
</gene>
<reference evidence="3" key="1">
    <citation type="journal article" date="2019" name="Int. J. Syst. Evol. Microbiol.">
        <title>The Global Catalogue of Microorganisms (GCM) 10K type strain sequencing project: providing services to taxonomists for standard genome sequencing and annotation.</title>
        <authorList>
            <consortium name="The Broad Institute Genomics Platform"/>
            <consortium name="The Broad Institute Genome Sequencing Center for Infectious Disease"/>
            <person name="Wu L."/>
            <person name="Ma J."/>
        </authorList>
    </citation>
    <scope>NUCLEOTIDE SEQUENCE [LARGE SCALE GENOMIC DNA]</scope>
    <source>
        <strain evidence="3">JCM 17927</strain>
    </source>
</reference>
<feature type="region of interest" description="Disordered" evidence="1">
    <location>
        <begin position="18"/>
        <end position="41"/>
    </location>
</feature>
<evidence type="ECO:0000256" key="1">
    <source>
        <dbReference type="SAM" id="MobiDB-lite"/>
    </source>
</evidence>
<accession>A0ABP8MNR3</accession>
<dbReference type="RefSeq" id="WP_345242885.1">
    <property type="nucleotide sequence ID" value="NZ_BAABHD010000022.1"/>
</dbReference>
<dbReference type="EMBL" id="BAABHD010000022">
    <property type="protein sequence ID" value="GAA4453660.1"/>
    <property type="molecule type" value="Genomic_DNA"/>
</dbReference>
<organism evidence="2 3">
    <name type="scientific">Nibrella saemangeumensis</name>
    <dbReference type="NCBI Taxonomy" id="1084526"/>
    <lineage>
        <taxon>Bacteria</taxon>
        <taxon>Pseudomonadati</taxon>
        <taxon>Bacteroidota</taxon>
        <taxon>Cytophagia</taxon>
        <taxon>Cytophagales</taxon>
        <taxon>Spirosomataceae</taxon>
        <taxon>Nibrella</taxon>
    </lineage>
</organism>
<evidence type="ECO:0000313" key="2">
    <source>
        <dbReference type="EMBL" id="GAA4453660.1"/>
    </source>
</evidence>
<comment type="caution">
    <text evidence="2">The sequence shown here is derived from an EMBL/GenBank/DDBJ whole genome shotgun (WGS) entry which is preliminary data.</text>
</comment>
<keyword evidence="3" id="KW-1185">Reference proteome</keyword>
<sequence>MAFYHFHHNKARHVKIHHGDCPECNEGKGKQTRSGRGTTTGNWSSGFNSYLKAYQDANMLARQLNVRVEDHDCIEKMRAAKSLGAIEKTSEEPVNS</sequence>
<proteinExistence type="predicted"/>
<feature type="compositionally biased region" description="Polar residues" evidence="1">
    <location>
        <begin position="32"/>
        <end position="41"/>
    </location>
</feature>
<dbReference type="Proteomes" id="UP001501175">
    <property type="component" value="Unassembled WGS sequence"/>
</dbReference>
<name>A0ABP8MNR3_9BACT</name>